<dbReference type="Proteomes" id="UP000013776">
    <property type="component" value="Unassembled WGS sequence"/>
</dbReference>
<dbReference type="STRING" id="1097556.R4XC13"/>
<dbReference type="InterPro" id="IPR011990">
    <property type="entry name" value="TPR-like_helical_dom_sf"/>
</dbReference>
<dbReference type="VEuPathDB" id="FungiDB:TAPDE_000529"/>
<feature type="region of interest" description="Disordered" evidence="2">
    <location>
        <begin position="513"/>
        <end position="534"/>
    </location>
</feature>
<dbReference type="Gene3D" id="1.25.40.10">
    <property type="entry name" value="Tetratricopeptide repeat domain"/>
    <property type="match status" value="2"/>
</dbReference>
<name>R4XC13_TAPDE</name>
<keyword evidence="4" id="KW-1185">Reference proteome</keyword>
<dbReference type="SUPFAM" id="SSF81901">
    <property type="entry name" value="HCP-like"/>
    <property type="match status" value="1"/>
</dbReference>
<proteinExistence type="predicted"/>
<protein>
    <recommendedName>
        <fullName evidence="5">Chitin synthase activator</fullName>
    </recommendedName>
</protein>
<feature type="region of interest" description="Disordered" evidence="2">
    <location>
        <begin position="688"/>
        <end position="712"/>
    </location>
</feature>
<dbReference type="eggNOG" id="KOG1550">
    <property type="taxonomic scope" value="Eukaryota"/>
</dbReference>
<sequence length="724" mass="79245">MQQIRTRLNAVDKKDQLTPRPLEQAIPSTARDYVSTSAFSTPVPIHKAQRSVASCISDEEFEHKLISTKDKEQESERQLDWAVDVLRLCERKAGRQYHRSAGISNVINGPLNDLQHEAILIVQKQAKELGSARAMFVYGTLLETGREDVPRDRPAALKLYKEASWFGYGRADYRLGVQFEKLGDIKKACEAYERGAGADDSACLYRMGMIMYMGQHGYDRDESQGLNCIHLSALGADSDAPQGSYVWALLLAGEATFALSNTIVKHDHSEAVKYLEKAASLGLAIAQFRLGKAHEFNELGCEFNPALSWHYYKLAADGDNPDGDMAISKWSLAGSEDGAVVKDERKAFYHAALAAGKGLASAEFAMGYFYEVGIACDQDIKRAQAFYRRAANHGSEEAKSRIEGLARSGTLSRQDHEHHVSTRIIARHATIKSNQRQDVHRHGRGVSNMIRNGVDPASPASVPSTDTTKAYSPTILRADLSEKESAARTSSPIVTNSETMVRNLDIAQRPVMSPIMPSSTESNTATSKELAGANDISDKLSRALRSAKLEQDAGQSHRRGQSWMPPSAKWSSNDIREAGSVDLRTRSDMDTFLLHDQSTNADQQHNRVHVWNQENVPHSGLGSPNLAPSELGSILDGPSLPSPRPESSVSNIQPFQLLDQMTHKSHVLSSQSDAALPLSGFSSGIAASSASSISHGSSRRAGPTTFEEMGIPLANKKKEECIMM</sequence>
<organism evidence="3 4">
    <name type="scientific">Taphrina deformans (strain PYCC 5710 / ATCC 11124 / CBS 356.35 / IMI 108563 / JCM 9778 / NBRC 8474)</name>
    <name type="common">Peach leaf curl fungus</name>
    <name type="synonym">Lalaria deformans</name>
    <dbReference type="NCBI Taxonomy" id="1097556"/>
    <lineage>
        <taxon>Eukaryota</taxon>
        <taxon>Fungi</taxon>
        <taxon>Dikarya</taxon>
        <taxon>Ascomycota</taxon>
        <taxon>Taphrinomycotina</taxon>
        <taxon>Taphrinomycetes</taxon>
        <taxon>Taphrinales</taxon>
        <taxon>Taphrinaceae</taxon>
        <taxon>Taphrina</taxon>
    </lineage>
</organism>
<evidence type="ECO:0000313" key="4">
    <source>
        <dbReference type="Proteomes" id="UP000013776"/>
    </source>
</evidence>
<reference evidence="3 4" key="1">
    <citation type="journal article" date="2013" name="MBio">
        <title>Genome sequencing of the plant pathogen Taphrina deformans, the causal agent of peach leaf curl.</title>
        <authorList>
            <person name="Cisse O.H."/>
            <person name="Almeida J.M.G.C.F."/>
            <person name="Fonseca A."/>
            <person name="Kumar A.A."/>
            <person name="Salojaervi J."/>
            <person name="Overmyer K."/>
            <person name="Hauser P.M."/>
            <person name="Pagni M."/>
        </authorList>
    </citation>
    <scope>NUCLEOTIDE SEQUENCE [LARGE SCALE GENOMIC DNA]</scope>
    <source>
        <strain evidence="4">PYCC 5710 / ATCC 11124 / CBS 356.35 / IMI 108563 / JCM 9778 / NBRC 8474</strain>
    </source>
</reference>
<feature type="region of interest" description="Disordered" evidence="2">
    <location>
        <begin position="448"/>
        <end position="468"/>
    </location>
</feature>
<feature type="region of interest" description="Disordered" evidence="2">
    <location>
        <begin position="614"/>
        <end position="650"/>
    </location>
</feature>
<evidence type="ECO:0000256" key="2">
    <source>
        <dbReference type="SAM" id="MobiDB-lite"/>
    </source>
</evidence>
<comment type="caution">
    <text evidence="3">The sequence shown here is derived from an EMBL/GenBank/DDBJ whole genome shotgun (WGS) entry which is preliminary data.</text>
</comment>
<dbReference type="SMART" id="SM00671">
    <property type="entry name" value="SEL1"/>
    <property type="match status" value="7"/>
</dbReference>
<feature type="region of interest" description="Disordered" evidence="2">
    <location>
        <begin position="548"/>
        <end position="573"/>
    </location>
</feature>
<evidence type="ECO:0008006" key="5">
    <source>
        <dbReference type="Google" id="ProtNLM"/>
    </source>
</evidence>
<feature type="compositionally biased region" description="Polar residues" evidence="2">
    <location>
        <begin position="516"/>
        <end position="527"/>
    </location>
</feature>
<dbReference type="InterPro" id="IPR051726">
    <property type="entry name" value="Chitin_Synth_Reg"/>
</dbReference>
<keyword evidence="1" id="KW-0677">Repeat</keyword>
<evidence type="ECO:0000256" key="1">
    <source>
        <dbReference type="ARBA" id="ARBA00022737"/>
    </source>
</evidence>
<accession>R4XC13</accession>
<dbReference type="PANTHER" id="PTHR46430:SF2">
    <property type="entry name" value="CHITIN SYNTHASE REGULATORY FACTOR 4"/>
    <property type="match status" value="1"/>
</dbReference>
<evidence type="ECO:0000313" key="3">
    <source>
        <dbReference type="EMBL" id="CCG80880.1"/>
    </source>
</evidence>
<dbReference type="Pfam" id="PF08238">
    <property type="entry name" value="Sel1"/>
    <property type="match status" value="6"/>
</dbReference>
<dbReference type="AlphaFoldDB" id="R4XC13"/>
<dbReference type="PANTHER" id="PTHR46430">
    <property type="entry name" value="PROTEIN SKT5-RELATED"/>
    <property type="match status" value="1"/>
</dbReference>
<feature type="compositionally biased region" description="Low complexity" evidence="2">
    <location>
        <begin position="688"/>
        <end position="702"/>
    </location>
</feature>
<dbReference type="InterPro" id="IPR006597">
    <property type="entry name" value="Sel1-like"/>
</dbReference>
<dbReference type="EMBL" id="CAHR02000018">
    <property type="protein sequence ID" value="CCG80880.1"/>
    <property type="molecule type" value="Genomic_DNA"/>
</dbReference>
<dbReference type="OrthoDB" id="4095816at2759"/>
<gene>
    <name evidence="3" type="ORF">TAPDE_000529</name>
</gene>